<protein>
    <recommendedName>
        <fullName evidence="3">Methyltransferase FkbM domain-containing protein</fullName>
    </recommendedName>
</protein>
<organism evidence="1 2">
    <name type="scientific">Discostella pseudostelligera</name>
    <dbReference type="NCBI Taxonomy" id="259834"/>
    <lineage>
        <taxon>Eukaryota</taxon>
        <taxon>Sar</taxon>
        <taxon>Stramenopiles</taxon>
        <taxon>Ochrophyta</taxon>
        <taxon>Bacillariophyta</taxon>
        <taxon>Coscinodiscophyceae</taxon>
        <taxon>Thalassiosirophycidae</taxon>
        <taxon>Stephanodiscales</taxon>
        <taxon>Stephanodiscaceae</taxon>
        <taxon>Discostella</taxon>
    </lineage>
</organism>
<dbReference type="EMBL" id="JALLBG020000233">
    <property type="protein sequence ID" value="KAL3758334.1"/>
    <property type="molecule type" value="Genomic_DNA"/>
</dbReference>
<reference evidence="1 2" key="1">
    <citation type="submission" date="2024-10" db="EMBL/GenBank/DDBJ databases">
        <title>Updated reference genomes for cyclostephanoid diatoms.</title>
        <authorList>
            <person name="Roberts W.R."/>
            <person name="Alverson A.J."/>
        </authorList>
    </citation>
    <scope>NUCLEOTIDE SEQUENCE [LARGE SCALE GENOMIC DNA]</scope>
    <source>
        <strain evidence="1 2">AJA232-27</strain>
    </source>
</reference>
<sequence length="367" mass="41424">MLSRSFHNPINKYNDLPLLQQQSWQTNHNTQQALYPKLSTSSMWYIPKALRSKGTSVNVNTTVMNSPFMPLSDISFVVQGYIQGMRNDFKELTRLIYQSALENNQILLTLQIGGMDGISNDPMHQIFVLDDQLPLHHWFPIVVEPVPSNFDQLTLNYADFQEKRGMPGTAIRRYAITSERDSGACEFCHWNTSSMEQRCLDAPDWIRTQLGTLDCPHLEHMMGEESSRLCIVHNELPCGTVLELMNSLGLGEEEMVKKVDGDTRSSGGGTVAPIGIVQIDVEGFEVFILQSLMNEFSDETLPLVLHFEKKVMADQDIKNHAGRKVNGTKIATTFDLLRDRGYVIYDEGEDATAIRLYHSLPHMAAGL</sequence>
<keyword evidence="2" id="KW-1185">Reference proteome</keyword>
<name>A0ABD3M2S3_9STRA</name>
<gene>
    <name evidence="1" type="ORF">ACHAWU_005004</name>
</gene>
<evidence type="ECO:0000313" key="1">
    <source>
        <dbReference type="EMBL" id="KAL3758334.1"/>
    </source>
</evidence>
<evidence type="ECO:0008006" key="3">
    <source>
        <dbReference type="Google" id="ProtNLM"/>
    </source>
</evidence>
<proteinExistence type="predicted"/>
<dbReference type="Proteomes" id="UP001530293">
    <property type="component" value="Unassembled WGS sequence"/>
</dbReference>
<comment type="caution">
    <text evidence="1">The sequence shown here is derived from an EMBL/GenBank/DDBJ whole genome shotgun (WGS) entry which is preliminary data.</text>
</comment>
<dbReference type="AlphaFoldDB" id="A0ABD3M2S3"/>
<accession>A0ABD3M2S3</accession>
<evidence type="ECO:0000313" key="2">
    <source>
        <dbReference type="Proteomes" id="UP001530293"/>
    </source>
</evidence>